<evidence type="ECO:0000313" key="2">
    <source>
        <dbReference type="EMBL" id="KAK4424783.1"/>
    </source>
</evidence>
<feature type="compositionally biased region" description="Polar residues" evidence="1">
    <location>
        <begin position="45"/>
        <end position="70"/>
    </location>
</feature>
<accession>A0AAE1Y803</accession>
<dbReference type="Proteomes" id="UP001293254">
    <property type="component" value="Unassembled WGS sequence"/>
</dbReference>
<comment type="caution">
    <text evidence="2">The sequence shown here is derived from an EMBL/GenBank/DDBJ whole genome shotgun (WGS) entry which is preliminary data.</text>
</comment>
<feature type="region of interest" description="Disordered" evidence="1">
    <location>
        <begin position="1"/>
        <end position="78"/>
    </location>
</feature>
<reference evidence="2" key="1">
    <citation type="submission" date="2020-06" db="EMBL/GenBank/DDBJ databases">
        <authorList>
            <person name="Li T."/>
            <person name="Hu X."/>
            <person name="Zhang T."/>
            <person name="Song X."/>
            <person name="Zhang H."/>
            <person name="Dai N."/>
            <person name="Sheng W."/>
            <person name="Hou X."/>
            <person name="Wei L."/>
        </authorList>
    </citation>
    <scope>NUCLEOTIDE SEQUENCE</scope>
    <source>
        <strain evidence="2">3651</strain>
        <tissue evidence="2">Leaf</tissue>
    </source>
</reference>
<evidence type="ECO:0008006" key="4">
    <source>
        <dbReference type="Google" id="ProtNLM"/>
    </source>
</evidence>
<evidence type="ECO:0000313" key="3">
    <source>
        <dbReference type="Proteomes" id="UP001293254"/>
    </source>
</evidence>
<reference evidence="2" key="2">
    <citation type="journal article" date="2024" name="Plant">
        <title>Genomic evolution and insights into agronomic trait innovations of Sesamum species.</title>
        <authorList>
            <person name="Miao H."/>
            <person name="Wang L."/>
            <person name="Qu L."/>
            <person name="Liu H."/>
            <person name="Sun Y."/>
            <person name="Le M."/>
            <person name="Wang Q."/>
            <person name="Wei S."/>
            <person name="Zheng Y."/>
            <person name="Lin W."/>
            <person name="Duan Y."/>
            <person name="Cao H."/>
            <person name="Xiong S."/>
            <person name="Wang X."/>
            <person name="Wei L."/>
            <person name="Li C."/>
            <person name="Ma Q."/>
            <person name="Ju M."/>
            <person name="Zhao R."/>
            <person name="Li G."/>
            <person name="Mu C."/>
            <person name="Tian Q."/>
            <person name="Mei H."/>
            <person name="Zhang T."/>
            <person name="Gao T."/>
            <person name="Zhang H."/>
        </authorList>
    </citation>
    <scope>NUCLEOTIDE SEQUENCE</scope>
    <source>
        <strain evidence="2">3651</strain>
    </source>
</reference>
<protein>
    <recommendedName>
        <fullName evidence="4">Reverse transcriptase zinc-binding domain-containing protein</fullName>
    </recommendedName>
</protein>
<feature type="compositionally biased region" description="Low complexity" evidence="1">
    <location>
        <begin position="25"/>
        <end position="44"/>
    </location>
</feature>
<sequence>MKSTQPHVPNPPPTGPKYTQPSIETRPPNVTLTTPNPPNNTHNNQILEPTTRPIQLPSQNPTHTHASETPSEIIGRPSESLTPISELSHLIPVPITFAPGQKTTPTKQKPSKKTPTSQTNIAARKRKANGFGDSEPHPQINRTRRRTLDNGAAGNRNTTIQVQCTIRGAEIEPLQHVLLHCPFARQVWALSNLPWGVISREHESVRQWLWDIYAALERKTRDKFLALCWGLWQNGNQMLMEGRSSSQMEVVRSTLRLHEAYVESGRKLRVHAMQGN</sequence>
<feature type="region of interest" description="Disordered" evidence="1">
    <location>
        <begin position="96"/>
        <end position="154"/>
    </location>
</feature>
<dbReference type="AlphaFoldDB" id="A0AAE1Y803"/>
<feature type="compositionally biased region" description="Low complexity" evidence="1">
    <location>
        <begin position="101"/>
        <end position="119"/>
    </location>
</feature>
<dbReference type="EMBL" id="JACGWO010000006">
    <property type="protein sequence ID" value="KAK4424783.1"/>
    <property type="molecule type" value="Genomic_DNA"/>
</dbReference>
<organism evidence="2 3">
    <name type="scientific">Sesamum alatum</name>
    <dbReference type="NCBI Taxonomy" id="300844"/>
    <lineage>
        <taxon>Eukaryota</taxon>
        <taxon>Viridiplantae</taxon>
        <taxon>Streptophyta</taxon>
        <taxon>Embryophyta</taxon>
        <taxon>Tracheophyta</taxon>
        <taxon>Spermatophyta</taxon>
        <taxon>Magnoliopsida</taxon>
        <taxon>eudicotyledons</taxon>
        <taxon>Gunneridae</taxon>
        <taxon>Pentapetalae</taxon>
        <taxon>asterids</taxon>
        <taxon>lamiids</taxon>
        <taxon>Lamiales</taxon>
        <taxon>Pedaliaceae</taxon>
        <taxon>Sesamum</taxon>
    </lineage>
</organism>
<gene>
    <name evidence="2" type="ORF">Salat_1671900</name>
</gene>
<name>A0AAE1Y803_9LAMI</name>
<proteinExistence type="predicted"/>
<evidence type="ECO:0000256" key="1">
    <source>
        <dbReference type="SAM" id="MobiDB-lite"/>
    </source>
</evidence>
<keyword evidence="3" id="KW-1185">Reference proteome</keyword>